<dbReference type="SUPFAM" id="SSF54534">
    <property type="entry name" value="FKBP-like"/>
    <property type="match status" value="1"/>
</dbReference>
<dbReference type="Pfam" id="PF01272">
    <property type="entry name" value="GreA_GreB"/>
    <property type="match status" value="1"/>
</dbReference>
<feature type="domain" description="Transcription elongation factor GreA/GreB C-terminal" evidence="1">
    <location>
        <begin position="52"/>
        <end position="124"/>
    </location>
</feature>
<accession>A0A432Z959</accession>
<protein>
    <recommendedName>
        <fullName evidence="1">Transcription elongation factor GreA/GreB C-terminal domain-containing protein</fullName>
    </recommendedName>
</protein>
<dbReference type="AlphaFoldDB" id="A0A432Z959"/>
<dbReference type="STRING" id="1122124.GCA_000423165_00648"/>
<dbReference type="GO" id="GO:0032784">
    <property type="term" value="P:regulation of DNA-templated transcription elongation"/>
    <property type="evidence" value="ECO:0007669"/>
    <property type="project" value="InterPro"/>
</dbReference>
<organism evidence="2 3">
    <name type="scientific">Pseudidiomarina sediminum</name>
    <dbReference type="NCBI Taxonomy" id="431675"/>
    <lineage>
        <taxon>Bacteria</taxon>
        <taxon>Pseudomonadati</taxon>
        <taxon>Pseudomonadota</taxon>
        <taxon>Gammaproteobacteria</taxon>
        <taxon>Alteromonadales</taxon>
        <taxon>Idiomarinaceae</taxon>
        <taxon>Pseudidiomarina</taxon>
    </lineage>
</organism>
<keyword evidence="3" id="KW-1185">Reference proteome</keyword>
<name>A0A432Z959_9GAMM</name>
<evidence type="ECO:0000259" key="1">
    <source>
        <dbReference type="Pfam" id="PF01272"/>
    </source>
</evidence>
<comment type="caution">
    <text evidence="2">The sequence shown here is derived from an EMBL/GenBank/DDBJ whole genome shotgun (WGS) entry which is preliminary data.</text>
</comment>
<dbReference type="RefSeq" id="WP_026861688.1">
    <property type="nucleotide sequence ID" value="NZ_JAHVIQ010000001.1"/>
</dbReference>
<dbReference type="Gene3D" id="3.10.50.30">
    <property type="entry name" value="Transcription elongation factor, GreA/GreB, C-terminal domain"/>
    <property type="match status" value="1"/>
</dbReference>
<proteinExistence type="predicted"/>
<sequence>MFKPHKERKWVALSSYFPMFRQTDFQRLTHPVFLQDFLVRLEQAQALGDRAQVVRVYSFVRLLDQQRLLRTEFQLVPAHQHCPERGLVSISSPMGMEVIGRKLGARVTIDSAQGRQCWMIEAINTSYLKENFRVQPT</sequence>
<reference evidence="3" key="1">
    <citation type="journal article" date="2018" name="Front. Microbiol.">
        <title>Genome-Based Analysis Reveals the Taxonomy and Diversity of the Family Idiomarinaceae.</title>
        <authorList>
            <person name="Liu Y."/>
            <person name="Lai Q."/>
            <person name="Shao Z."/>
        </authorList>
    </citation>
    <scope>NUCLEOTIDE SEQUENCE [LARGE SCALE GENOMIC DNA]</scope>
    <source>
        <strain evidence="3">c121</strain>
    </source>
</reference>
<dbReference type="EMBL" id="PIQE01000001">
    <property type="protein sequence ID" value="RUO74464.1"/>
    <property type="molecule type" value="Genomic_DNA"/>
</dbReference>
<dbReference type="Proteomes" id="UP000287022">
    <property type="component" value="Unassembled WGS sequence"/>
</dbReference>
<gene>
    <name evidence="2" type="ORF">CWI80_03750</name>
</gene>
<dbReference type="InterPro" id="IPR001437">
    <property type="entry name" value="Tscrpt_elong_fac_GreA/B_C"/>
</dbReference>
<evidence type="ECO:0000313" key="2">
    <source>
        <dbReference type="EMBL" id="RUO74464.1"/>
    </source>
</evidence>
<dbReference type="GO" id="GO:0003677">
    <property type="term" value="F:DNA binding"/>
    <property type="evidence" value="ECO:0007669"/>
    <property type="project" value="InterPro"/>
</dbReference>
<evidence type="ECO:0000313" key="3">
    <source>
        <dbReference type="Proteomes" id="UP000287022"/>
    </source>
</evidence>
<dbReference type="InterPro" id="IPR036953">
    <property type="entry name" value="GreA/GreB_C_sf"/>
</dbReference>